<protein>
    <submittedName>
        <fullName evidence="2">Mycobacterium rhizamassiliense ORFan</fullName>
    </submittedName>
</protein>
<gene>
    <name evidence="2" type="ORF">MRAB57_4166</name>
</gene>
<feature type="transmembrane region" description="Helical" evidence="1">
    <location>
        <begin position="61"/>
        <end position="78"/>
    </location>
</feature>
<evidence type="ECO:0000313" key="3">
    <source>
        <dbReference type="Proteomes" id="UP000240988"/>
    </source>
</evidence>
<keyword evidence="1" id="KW-0812">Transmembrane</keyword>
<accession>A0A2U3NXY7</accession>
<name>A0A2U3NXY7_9MYCO</name>
<dbReference type="EMBL" id="FUFA01000005">
    <property type="protein sequence ID" value="SPM36325.1"/>
    <property type="molecule type" value="Genomic_DNA"/>
</dbReference>
<dbReference type="STRING" id="1841860.GCA_900157375_04169"/>
<feature type="transmembrane region" description="Helical" evidence="1">
    <location>
        <begin position="84"/>
        <end position="105"/>
    </location>
</feature>
<evidence type="ECO:0000256" key="1">
    <source>
        <dbReference type="SAM" id="Phobius"/>
    </source>
</evidence>
<keyword evidence="3" id="KW-1185">Reference proteome</keyword>
<proteinExistence type="predicted"/>
<dbReference type="AlphaFoldDB" id="A0A2U3NXY7"/>
<evidence type="ECO:0000313" key="2">
    <source>
        <dbReference type="EMBL" id="SPM36325.1"/>
    </source>
</evidence>
<keyword evidence="1" id="KW-0472">Membrane</keyword>
<dbReference type="Proteomes" id="UP000240988">
    <property type="component" value="Unassembled WGS sequence"/>
</dbReference>
<keyword evidence="1" id="KW-1133">Transmembrane helix</keyword>
<organism evidence="2 3">
    <name type="scientific">Mycobacterium rhizamassiliense</name>
    <dbReference type="NCBI Taxonomy" id="1841860"/>
    <lineage>
        <taxon>Bacteria</taxon>
        <taxon>Bacillati</taxon>
        <taxon>Actinomycetota</taxon>
        <taxon>Actinomycetes</taxon>
        <taxon>Mycobacteriales</taxon>
        <taxon>Mycobacteriaceae</taxon>
        <taxon>Mycobacterium</taxon>
    </lineage>
</organism>
<sequence length="114" mass="12302">MALPGRASSFGVTTGPRAVAIKFCAWGPYGVTKAIVGEIKVCNDTRCEDVRVTTSSLYGRWFYSALAVLFLALFVLNACTHGTTLGLISAGGLALLMGYLAYRAWPRKRQANRP</sequence>
<reference evidence="2 3" key="1">
    <citation type="submission" date="2017-01" db="EMBL/GenBank/DDBJ databases">
        <authorList>
            <consortium name="Urmite Genomes"/>
        </authorList>
    </citation>
    <scope>NUCLEOTIDE SEQUENCE [LARGE SCALE GENOMIC DNA]</scope>
    <source>
        <strain evidence="2 3">AB57</strain>
    </source>
</reference>